<evidence type="ECO:0000256" key="1">
    <source>
        <dbReference type="ARBA" id="ARBA00022448"/>
    </source>
</evidence>
<feature type="domain" description="ABC transporter" evidence="5">
    <location>
        <begin position="249"/>
        <end position="496"/>
    </location>
</feature>
<dbReference type="RefSeq" id="WP_115469426.1">
    <property type="nucleotide sequence ID" value="NZ_QKRA01000013.1"/>
</dbReference>
<evidence type="ECO:0000313" key="7">
    <source>
        <dbReference type="Proteomes" id="UP000254326"/>
    </source>
</evidence>
<keyword evidence="7" id="KW-1185">Reference proteome</keyword>
<name>A0A370U508_9GAMM</name>
<evidence type="ECO:0000259" key="5">
    <source>
        <dbReference type="PROSITE" id="PS50893"/>
    </source>
</evidence>
<dbReference type="InterPro" id="IPR027417">
    <property type="entry name" value="P-loop_NTPase"/>
</dbReference>
<dbReference type="PROSITE" id="PS00211">
    <property type="entry name" value="ABC_TRANSPORTER_1"/>
    <property type="match status" value="1"/>
</dbReference>
<dbReference type="SUPFAM" id="SSF52540">
    <property type="entry name" value="P-loop containing nucleoside triphosphate hydrolases"/>
    <property type="match status" value="2"/>
</dbReference>
<dbReference type="PANTHER" id="PTHR43790">
    <property type="entry name" value="CARBOHYDRATE TRANSPORT ATP-BINDING PROTEIN MG119-RELATED"/>
    <property type="match status" value="1"/>
</dbReference>
<dbReference type="InterPro" id="IPR017871">
    <property type="entry name" value="ABC_transporter-like_CS"/>
</dbReference>
<evidence type="ECO:0000313" key="6">
    <source>
        <dbReference type="EMBL" id="RDL42852.1"/>
    </source>
</evidence>
<gene>
    <name evidence="6" type="ORF">DN730_17475</name>
</gene>
<dbReference type="EMBL" id="QKRA01000013">
    <property type="protein sequence ID" value="RDL42852.1"/>
    <property type="molecule type" value="Genomic_DNA"/>
</dbReference>
<dbReference type="PROSITE" id="PS50893">
    <property type="entry name" value="ABC_TRANSPORTER_2"/>
    <property type="match status" value="2"/>
</dbReference>
<evidence type="ECO:0000256" key="3">
    <source>
        <dbReference type="ARBA" id="ARBA00022741"/>
    </source>
</evidence>
<comment type="caution">
    <text evidence="6">The sequence shown here is derived from an EMBL/GenBank/DDBJ whole genome shotgun (WGS) entry which is preliminary data.</text>
</comment>
<keyword evidence="2" id="KW-0677">Repeat</keyword>
<dbReference type="InterPro" id="IPR050107">
    <property type="entry name" value="ABC_carbohydrate_import_ATPase"/>
</dbReference>
<dbReference type="AlphaFoldDB" id="A0A370U508"/>
<keyword evidence="4 6" id="KW-0067">ATP-binding</keyword>
<dbReference type="InterPro" id="IPR003439">
    <property type="entry name" value="ABC_transporter-like_ATP-bd"/>
</dbReference>
<dbReference type="GO" id="GO:0005524">
    <property type="term" value="F:ATP binding"/>
    <property type="evidence" value="ECO:0007669"/>
    <property type="project" value="UniProtKB-KW"/>
</dbReference>
<proteinExistence type="predicted"/>
<feature type="domain" description="ABC transporter" evidence="5">
    <location>
        <begin position="6"/>
        <end position="242"/>
    </location>
</feature>
<dbReference type="InterPro" id="IPR003593">
    <property type="entry name" value="AAA+_ATPase"/>
</dbReference>
<dbReference type="Gene3D" id="3.40.50.300">
    <property type="entry name" value="P-loop containing nucleotide triphosphate hydrolases"/>
    <property type="match status" value="2"/>
</dbReference>
<dbReference type="PANTHER" id="PTHR43790:SF9">
    <property type="entry name" value="GALACTOFURANOSE TRANSPORTER ATP-BINDING PROTEIN YTFR"/>
    <property type="match status" value="1"/>
</dbReference>
<keyword evidence="1" id="KW-0813">Transport</keyword>
<dbReference type="Pfam" id="PF00005">
    <property type="entry name" value="ABC_tran"/>
    <property type="match status" value="2"/>
</dbReference>
<organism evidence="6 7">
    <name type="scientific">Marinomonas piezotolerans</name>
    <dbReference type="NCBI Taxonomy" id="2213058"/>
    <lineage>
        <taxon>Bacteria</taxon>
        <taxon>Pseudomonadati</taxon>
        <taxon>Pseudomonadota</taxon>
        <taxon>Gammaproteobacteria</taxon>
        <taxon>Oceanospirillales</taxon>
        <taxon>Oceanospirillaceae</taxon>
        <taxon>Marinomonas</taxon>
    </lineage>
</organism>
<dbReference type="GO" id="GO:0016887">
    <property type="term" value="F:ATP hydrolysis activity"/>
    <property type="evidence" value="ECO:0007669"/>
    <property type="project" value="InterPro"/>
</dbReference>
<reference evidence="6 7" key="1">
    <citation type="submission" date="2018-06" db="EMBL/GenBank/DDBJ databases">
        <title>Marinomonas sp. YLB-05 draft genome sequence.</title>
        <authorList>
            <person name="Yu L."/>
            <person name="Tang X."/>
        </authorList>
    </citation>
    <scope>NUCLEOTIDE SEQUENCE [LARGE SCALE GENOMIC DNA]</scope>
    <source>
        <strain evidence="6 7">YLB-05</strain>
    </source>
</reference>
<dbReference type="Proteomes" id="UP000254326">
    <property type="component" value="Unassembled WGS sequence"/>
</dbReference>
<protein>
    <submittedName>
        <fullName evidence="6">Sugar ABC transporter ATP-binding protein</fullName>
    </submittedName>
</protein>
<evidence type="ECO:0000256" key="4">
    <source>
        <dbReference type="ARBA" id="ARBA00022840"/>
    </source>
</evidence>
<dbReference type="CDD" id="cd03216">
    <property type="entry name" value="ABC_Carb_Monos_I"/>
    <property type="match status" value="1"/>
</dbReference>
<accession>A0A370U508</accession>
<evidence type="ECO:0000256" key="2">
    <source>
        <dbReference type="ARBA" id="ARBA00022737"/>
    </source>
</evidence>
<dbReference type="OrthoDB" id="9776369at2"/>
<dbReference type="CDD" id="cd03215">
    <property type="entry name" value="ABC_Carb_Monos_II"/>
    <property type="match status" value="1"/>
</dbReference>
<dbReference type="SMART" id="SM00382">
    <property type="entry name" value="AAA"/>
    <property type="match status" value="2"/>
</dbReference>
<sequence length="504" mass="54710">MNSVAVEMRDVSKVFGPVKALNQASLTIEYGTIHGVVGQNGAGKSTIIKVLAGIYRHDEGSIFVEGKELKSITPKIIEKCGIHFIHQDRLLVSTATVAEAIFLRNEPTFGPFINHRKMNAQATELLQRYFDLELDPTTLITDLSTAQQKIVQITRSLSQNAKVLVLDEPTAALVTKEVESLFTVLRRLKEEGIAIVFISHYMSEIESICDTVTVLRNGENVGQVSPKEVGIEKIVTMMTNRDTSEMYPRRNVEVGAPVLEVDNLSLASHFDSVSFQVGAGEVVGLAGLLGSGDKEVLQSLFGLLPPDSGTVSIDGTSHKFRSPVNAVENGIAMIPEDRRAHGVAVNLSIAENITLASVDKISKRGFVNRQEEIESVDALIEELGVKTPSGDMLVRNLSGGNQQKVVVAKWLSCDSRVYLLDEPTVAVDVGSKIEIYGLINRLAAEGKGIVFVSSDFEELAEMCDRVLVIYKGEIIGEYEGSSINSEQLLAAASGKKITINRSAV</sequence>
<keyword evidence="3" id="KW-0547">Nucleotide-binding</keyword>